<proteinExistence type="predicted"/>
<protein>
    <submittedName>
        <fullName evidence="2">Uncharacterized protein</fullName>
    </submittedName>
</protein>
<sequence length="327" mass="35019">MSEVDQIVQACGDQPVCLYDGASIANPTELQGVLPSGVRVIVIPQPDAAQSIPTNTIASGVRKATGDDTVIVIEDRATDRFVVDSGQDADAITASLYSQGQADGGMAVAAVASTLDRGQPSNAADDGSSAGGILFGIIGVVVLAGAAAGFVAGVLRRKRNRTEGRRISARRLDKELSEALDGEDGEFVQDSIKRLGDRATALPDLGPLLAGLQGHVAELFVRVRRRGTDQQIRLLQSQYKDTLGKLLKALDDDYYGDVRANPQYWSNPDARLTEVQRAVGSVDRQAVENIRQVNESRDLEFQVALDSLIKNVDEAKLSDVYNDRDTN</sequence>
<comment type="caution">
    <text evidence="2">The sequence shown here is derived from an EMBL/GenBank/DDBJ whole genome shotgun (WGS) entry which is preliminary data.</text>
</comment>
<feature type="transmembrane region" description="Helical" evidence="1">
    <location>
        <begin position="133"/>
        <end position="155"/>
    </location>
</feature>
<reference evidence="2 3" key="1">
    <citation type="submission" date="2019-06" db="EMBL/GenBank/DDBJ databases">
        <title>Sequencing the genomes of 1000 actinobacteria strains.</title>
        <authorList>
            <person name="Klenk H.-P."/>
        </authorList>
    </citation>
    <scope>NUCLEOTIDE SEQUENCE [LARGE SCALE GENOMIC DNA]</scope>
    <source>
        <strain evidence="2 3">DSM 4813</strain>
    </source>
</reference>
<evidence type="ECO:0000313" key="2">
    <source>
        <dbReference type="EMBL" id="TQL64925.1"/>
    </source>
</evidence>
<name>A0A542ZX53_RARFA</name>
<accession>A0A542ZX53</accession>
<evidence type="ECO:0000256" key="1">
    <source>
        <dbReference type="SAM" id="Phobius"/>
    </source>
</evidence>
<dbReference type="RefSeq" id="WP_142120226.1">
    <property type="nucleotide sequence ID" value="NZ_BAAASV010000002.1"/>
</dbReference>
<keyword evidence="1" id="KW-1133">Transmembrane helix</keyword>
<keyword evidence="1" id="KW-0472">Membrane</keyword>
<gene>
    <name evidence="2" type="ORF">FB461_1457</name>
</gene>
<dbReference type="AlphaFoldDB" id="A0A542ZX53"/>
<dbReference type="EMBL" id="VFOS01000001">
    <property type="protein sequence ID" value="TQL64925.1"/>
    <property type="molecule type" value="Genomic_DNA"/>
</dbReference>
<keyword evidence="3" id="KW-1185">Reference proteome</keyword>
<organism evidence="2 3">
    <name type="scientific">Rarobacter faecitabidus</name>
    <dbReference type="NCBI Taxonomy" id="13243"/>
    <lineage>
        <taxon>Bacteria</taxon>
        <taxon>Bacillati</taxon>
        <taxon>Actinomycetota</taxon>
        <taxon>Actinomycetes</taxon>
        <taxon>Micrococcales</taxon>
        <taxon>Rarobacteraceae</taxon>
        <taxon>Rarobacter</taxon>
    </lineage>
</organism>
<keyword evidence="1" id="KW-0812">Transmembrane</keyword>
<evidence type="ECO:0000313" key="3">
    <source>
        <dbReference type="Proteomes" id="UP000315389"/>
    </source>
</evidence>
<dbReference type="OrthoDB" id="2004788at2"/>
<dbReference type="Proteomes" id="UP000315389">
    <property type="component" value="Unassembled WGS sequence"/>
</dbReference>